<dbReference type="GO" id="GO:0005634">
    <property type="term" value="C:nucleus"/>
    <property type="evidence" value="ECO:0007669"/>
    <property type="project" value="TreeGrafter"/>
</dbReference>
<feature type="region of interest" description="Disordered" evidence="1">
    <location>
        <begin position="163"/>
        <end position="205"/>
    </location>
</feature>
<dbReference type="PANTHER" id="PTHR16291">
    <property type="entry name" value="NUCLEAR CAP-BINDING PROTEIN SUBUNIT 3"/>
    <property type="match status" value="1"/>
</dbReference>
<feature type="compositionally biased region" description="Basic and acidic residues" evidence="1">
    <location>
        <begin position="245"/>
        <end position="291"/>
    </location>
</feature>
<feature type="region of interest" description="Disordered" evidence="1">
    <location>
        <begin position="220"/>
        <end position="329"/>
    </location>
</feature>
<feature type="compositionally biased region" description="Basic and acidic residues" evidence="1">
    <location>
        <begin position="177"/>
        <end position="201"/>
    </location>
</feature>
<gene>
    <name evidence="2" type="ORF">G7Y89_g2760</name>
</gene>
<organism evidence="2 3">
    <name type="scientific">Cudoniella acicularis</name>
    <dbReference type="NCBI Taxonomy" id="354080"/>
    <lineage>
        <taxon>Eukaryota</taxon>
        <taxon>Fungi</taxon>
        <taxon>Dikarya</taxon>
        <taxon>Ascomycota</taxon>
        <taxon>Pezizomycotina</taxon>
        <taxon>Leotiomycetes</taxon>
        <taxon>Helotiales</taxon>
        <taxon>Tricladiaceae</taxon>
        <taxon>Cudoniella</taxon>
    </lineage>
</organism>
<dbReference type="PANTHER" id="PTHR16291:SF0">
    <property type="entry name" value="NUCLEAR CAP-BINDING PROTEIN SUBUNIT 3"/>
    <property type="match status" value="1"/>
</dbReference>
<accession>A0A8H4RTW3</accession>
<comment type="caution">
    <text evidence="2">The sequence shown here is derived from an EMBL/GenBank/DDBJ whole genome shotgun (WGS) entry which is preliminary data.</text>
</comment>
<evidence type="ECO:0000313" key="2">
    <source>
        <dbReference type="EMBL" id="KAF4635341.1"/>
    </source>
</evidence>
<protein>
    <submittedName>
        <fullName evidence="2">Uncharacterized protein</fullName>
    </submittedName>
</protein>
<name>A0A8H4RTW3_9HELO</name>
<keyword evidence="3" id="KW-1185">Reference proteome</keyword>
<dbReference type="OrthoDB" id="422106at2759"/>
<feature type="compositionally biased region" description="Basic and acidic residues" evidence="1">
    <location>
        <begin position="224"/>
        <end position="236"/>
    </location>
</feature>
<dbReference type="GO" id="GO:0000340">
    <property type="term" value="F:RNA 7-methylguanosine cap binding"/>
    <property type="evidence" value="ECO:0007669"/>
    <property type="project" value="InterPro"/>
</dbReference>
<proteinExistence type="predicted"/>
<evidence type="ECO:0000256" key="1">
    <source>
        <dbReference type="SAM" id="MobiDB-lite"/>
    </source>
</evidence>
<dbReference type="InterPro" id="IPR019416">
    <property type="entry name" value="NCBP3"/>
</dbReference>
<feature type="compositionally biased region" description="Basic residues" evidence="1">
    <location>
        <begin position="164"/>
        <end position="176"/>
    </location>
</feature>
<reference evidence="2 3" key="1">
    <citation type="submission" date="2020-03" db="EMBL/GenBank/DDBJ databases">
        <title>Draft Genome Sequence of Cudoniella acicularis.</title>
        <authorList>
            <person name="Buettner E."/>
            <person name="Kellner H."/>
        </authorList>
    </citation>
    <scope>NUCLEOTIDE SEQUENCE [LARGE SCALE GENOMIC DNA]</scope>
    <source>
        <strain evidence="2 3">DSM 108380</strain>
    </source>
</reference>
<dbReference type="AlphaFoldDB" id="A0A8H4RTW3"/>
<dbReference type="GO" id="GO:0003729">
    <property type="term" value="F:mRNA binding"/>
    <property type="evidence" value="ECO:0007669"/>
    <property type="project" value="InterPro"/>
</dbReference>
<dbReference type="Proteomes" id="UP000566819">
    <property type="component" value="Unassembled WGS sequence"/>
</dbReference>
<dbReference type="Pfam" id="PF10309">
    <property type="entry name" value="NCBP3"/>
    <property type="match status" value="1"/>
</dbReference>
<sequence length="441" mass="49065">MATDMDIEMDLDVGLTEADFQIPEVDILPDVQTTLDQQSAKPILNSPNDTSDPSALEPAPNKVHIQHFSKYSPENVEWIDDTSANLIYENAIIAEDALKAFSTVEIADVSQIPLLQTIFAKSSTANPHANLEVRRAVLGDRKQAGARERSRFYLFNPEYDRAERRRKMGSGPRKYRDRGDGGYRSQRYDDWEQQSRVKGDEESGFDASLYDDDEVALAKRAVRRKNDSSSESDSRGQRARGRRFANKELFPEREGERGSGRLRDRSASPIREDGDDRDIQRARAEERRRDNAASANRLKAQMIKAKLRGSGSPKELFPQKTSPSHRRSGAFDAADETADLFANKMPVPFTDGSRDDCSPHSLSLAPGLTATTKNWDNDTGFSIRGAAKASPINGFSIKGAASGGVKELFPAHFGDNAGKELFSGKLEGRGRKRQKAEDLFY</sequence>
<dbReference type="EMBL" id="JAAMPI010000125">
    <property type="protein sequence ID" value="KAF4635341.1"/>
    <property type="molecule type" value="Genomic_DNA"/>
</dbReference>
<evidence type="ECO:0000313" key="3">
    <source>
        <dbReference type="Proteomes" id="UP000566819"/>
    </source>
</evidence>